<feature type="compositionally biased region" description="Basic and acidic residues" evidence="1">
    <location>
        <begin position="96"/>
        <end position="112"/>
    </location>
</feature>
<feature type="region of interest" description="Disordered" evidence="1">
    <location>
        <begin position="92"/>
        <end position="119"/>
    </location>
</feature>
<gene>
    <name evidence="2" type="ORF">DERYTH_LOCUS26302</name>
</gene>
<evidence type="ECO:0000256" key="1">
    <source>
        <dbReference type="SAM" id="MobiDB-lite"/>
    </source>
</evidence>
<sequence length="119" mass="13869">LNEAKHYHLPLGFNCLRLPSSGCFCDSFKYYTSHTTLITLQTLQILVCEYAYYTKYYTRNGSKCLYCLKFIQSSVNEQVQIILEWLQKNIDTSSEDSNKVISEDDKNNKKETANNIFVK</sequence>
<evidence type="ECO:0000313" key="3">
    <source>
        <dbReference type="Proteomes" id="UP000789405"/>
    </source>
</evidence>
<evidence type="ECO:0000313" key="2">
    <source>
        <dbReference type="EMBL" id="CAG8816613.1"/>
    </source>
</evidence>
<dbReference type="Proteomes" id="UP000789405">
    <property type="component" value="Unassembled WGS sequence"/>
</dbReference>
<dbReference type="AlphaFoldDB" id="A0A9N9K9C7"/>
<proteinExistence type="predicted"/>
<dbReference type="EMBL" id="CAJVPY010054165">
    <property type="protein sequence ID" value="CAG8816613.1"/>
    <property type="molecule type" value="Genomic_DNA"/>
</dbReference>
<organism evidence="2 3">
    <name type="scientific">Dentiscutata erythropus</name>
    <dbReference type="NCBI Taxonomy" id="1348616"/>
    <lineage>
        <taxon>Eukaryota</taxon>
        <taxon>Fungi</taxon>
        <taxon>Fungi incertae sedis</taxon>
        <taxon>Mucoromycota</taxon>
        <taxon>Glomeromycotina</taxon>
        <taxon>Glomeromycetes</taxon>
        <taxon>Diversisporales</taxon>
        <taxon>Gigasporaceae</taxon>
        <taxon>Dentiscutata</taxon>
    </lineage>
</organism>
<accession>A0A9N9K9C7</accession>
<keyword evidence="3" id="KW-1185">Reference proteome</keyword>
<reference evidence="2" key="1">
    <citation type="submission" date="2021-06" db="EMBL/GenBank/DDBJ databases">
        <authorList>
            <person name="Kallberg Y."/>
            <person name="Tangrot J."/>
            <person name="Rosling A."/>
        </authorList>
    </citation>
    <scope>NUCLEOTIDE SEQUENCE</scope>
    <source>
        <strain evidence="2">MA453B</strain>
    </source>
</reference>
<feature type="non-terminal residue" evidence="2">
    <location>
        <position position="1"/>
    </location>
</feature>
<name>A0A9N9K9C7_9GLOM</name>
<protein>
    <submittedName>
        <fullName evidence="2">7554_t:CDS:1</fullName>
    </submittedName>
</protein>
<comment type="caution">
    <text evidence="2">The sequence shown here is derived from an EMBL/GenBank/DDBJ whole genome shotgun (WGS) entry which is preliminary data.</text>
</comment>
<dbReference type="OrthoDB" id="2469738at2759"/>